<dbReference type="Proteomes" id="UP000521872">
    <property type="component" value="Unassembled WGS sequence"/>
</dbReference>
<comment type="caution">
    <text evidence="1">The sequence shown here is derived from an EMBL/GenBank/DDBJ whole genome shotgun (WGS) entry which is preliminary data.</text>
</comment>
<evidence type="ECO:0000313" key="2">
    <source>
        <dbReference type="Proteomes" id="UP000521872"/>
    </source>
</evidence>
<protein>
    <submittedName>
        <fullName evidence="1">Uncharacterized protein</fullName>
    </submittedName>
</protein>
<sequence length="256" mass="27873">MTPSERSTLNPERTAIRCCNRGHFYIVDPINAFVFAVWLAHPHVSAFALTDARVLIIANNQNILPDIPNGVRVTDLPTPLTGQPPQPNPASAAGLSITEEGIEKGWEVEHMLEPEVLSLPNGEVIIVNVGERDTLASVLMPSLYRSDAPRSWKEDHLTPLGYVSPPLRTATTEANLSNGRNILISGSNPNGEVVNGTKVCNRISNGIHEPAIHQFNIDVTIPILNLKASSIKVAHMDLGFSSHTFHSSSRLVFMEA</sequence>
<dbReference type="EMBL" id="JAACJL010000030">
    <property type="protein sequence ID" value="KAF4617876.1"/>
    <property type="molecule type" value="Genomic_DNA"/>
</dbReference>
<proteinExistence type="predicted"/>
<evidence type="ECO:0000313" key="1">
    <source>
        <dbReference type="EMBL" id="KAF4617876.1"/>
    </source>
</evidence>
<keyword evidence="2" id="KW-1185">Reference proteome</keyword>
<accession>A0A8H4VP78</accession>
<reference evidence="1 2" key="1">
    <citation type="submission" date="2019-12" db="EMBL/GenBank/DDBJ databases">
        <authorList>
            <person name="Floudas D."/>
            <person name="Bentzer J."/>
            <person name="Ahren D."/>
            <person name="Johansson T."/>
            <person name="Persson P."/>
            <person name="Tunlid A."/>
        </authorList>
    </citation>
    <scope>NUCLEOTIDE SEQUENCE [LARGE SCALE GENOMIC DNA]</scope>
    <source>
        <strain evidence="1 2">CBS 102.39</strain>
    </source>
</reference>
<dbReference type="AlphaFoldDB" id="A0A8H4VP78"/>
<gene>
    <name evidence="1" type="ORF">D9613_006351</name>
</gene>
<name>A0A8H4VP78_9AGAR</name>
<organism evidence="1 2">
    <name type="scientific">Agrocybe pediades</name>
    <dbReference type="NCBI Taxonomy" id="84607"/>
    <lineage>
        <taxon>Eukaryota</taxon>
        <taxon>Fungi</taxon>
        <taxon>Dikarya</taxon>
        <taxon>Basidiomycota</taxon>
        <taxon>Agaricomycotina</taxon>
        <taxon>Agaricomycetes</taxon>
        <taxon>Agaricomycetidae</taxon>
        <taxon>Agaricales</taxon>
        <taxon>Agaricineae</taxon>
        <taxon>Strophariaceae</taxon>
        <taxon>Agrocybe</taxon>
    </lineage>
</organism>